<dbReference type="GO" id="GO:0005385">
    <property type="term" value="F:zinc ion transmembrane transporter activity"/>
    <property type="evidence" value="ECO:0007669"/>
    <property type="project" value="TreeGrafter"/>
</dbReference>
<evidence type="ECO:0000313" key="6">
    <source>
        <dbReference type="EMBL" id="CRZ09175.1"/>
    </source>
</evidence>
<evidence type="ECO:0000256" key="4">
    <source>
        <dbReference type="ARBA" id="ARBA00023136"/>
    </source>
</evidence>
<keyword evidence="3 5" id="KW-1133">Transmembrane helix</keyword>
<name>A0A0H5R4P9_9EUKA</name>
<accession>A0A0H5R4P9</accession>
<sequence length="337" mass="35702">MHVLIIKCIALLGIGGVTFGGAYFPYWLKKQAFSENSTNSVLTISNNLAGGVFVSAALMHLIPDAVENASLSMVLLLVTFGILFADLMESITVSKAAFYKDPQNLVYVPQQSYFEGSGSVYRLSEALLADSHAAHHFAEPQPTAARVSSIYSMEGSHCPSDFTGTLPVLQDSESLHGHTVHHHHITVGGSGALSWLIFAMLGLHALITGAALGITSHSRDSIILGIVIFAHKGVESFAVAFNFAEGTASKTSTVALIGYGLMTPLGTFLAVVASAFIESSVALSVQSVLESFAAGSFLFVGMMHLQDKTCSNLGWTLSKALPEVFGAGLMILVSFWI</sequence>
<feature type="transmembrane region" description="Helical" evidence="5">
    <location>
        <begin position="317"/>
        <end position="336"/>
    </location>
</feature>
<feature type="transmembrane region" description="Helical" evidence="5">
    <location>
        <begin position="6"/>
        <end position="28"/>
    </location>
</feature>
<keyword evidence="2 5" id="KW-0812">Transmembrane</keyword>
<feature type="transmembrane region" description="Helical" evidence="5">
    <location>
        <begin position="68"/>
        <end position="85"/>
    </location>
</feature>
<dbReference type="Pfam" id="PF02535">
    <property type="entry name" value="Zip"/>
    <property type="match status" value="1"/>
</dbReference>
<organism evidence="6">
    <name type="scientific">Spongospora subterranea</name>
    <dbReference type="NCBI Taxonomy" id="70186"/>
    <lineage>
        <taxon>Eukaryota</taxon>
        <taxon>Sar</taxon>
        <taxon>Rhizaria</taxon>
        <taxon>Endomyxa</taxon>
        <taxon>Phytomyxea</taxon>
        <taxon>Plasmodiophorida</taxon>
        <taxon>Plasmodiophoridae</taxon>
        <taxon>Spongospora</taxon>
    </lineage>
</organism>
<keyword evidence="4 5" id="KW-0472">Membrane</keyword>
<dbReference type="EMBL" id="HACM01008733">
    <property type="protein sequence ID" value="CRZ09175.1"/>
    <property type="molecule type" value="Transcribed_RNA"/>
</dbReference>
<evidence type="ECO:0000256" key="3">
    <source>
        <dbReference type="ARBA" id="ARBA00022989"/>
    </source>
</evidence>
<proteinExistence type="predicted"/>
<dbReference type="AlphaFoldDB" id="A0A0H5R4P9"/>
<dbReference type="GO" id="GO:0005886">
    <property type="term" value="C:plasma membrane"/>
    <property type="evidence" value="ECO:0007669"/>
    <property type="project" value="TreeGrafter"/>
</dbReference>
<evidence type="ECO:0000256" key="1">
    <source>
        <dbReference type="ARBA" id="ARBA00004141"/>
    </source>
</evidence>
<evidence type="ECO:0000256" key="5">
    <source>
        <dbReference type="SAM" id="Phobius"/>
    </source>
</evidence>
<feature type="transmembrane region" description="Helical" evidence="5">
    <location>
        <begin position="283"/>
        <end position="305"/>
    </location>
</feature>
<dbReference type="PANTHER" id="PTHR11040:SF212">
    <property type="entry name" value="ZINC_IRON PERMEASE"/>
    <property type="match status" value="1"/>
</dbReference>
<feature type="transmembrane region" description="Helical" evidence="5">
    <location>
        <begin position="221"/>
        <end position="244"/>
    </location>
</feature>
<feature type="transmembrane region" description="Helical" evidence="5">
    <location>
        <begin position="192"/>
        <end position="215"/>
    </location>
</feature>
<dbReference type="InterPro" id="IPR003689">
    <property type="entry name" value="ZIP"/>
</dbReference>
<protein>
    <recommendedName>
        <fullName evidence="7">Zinc/iron permease</fullName>
    </recommendedName>
</protein>
<feature type="transmembrane region" description="Helical" evidence="5">
    <location>
        <begin position="40"/>
        <end position="62"/>
    </location>
</feature>
<reference evidence="6" key="1">
    <citation type="submission" date="2015-04" db="EMBL/GenBank/DDBJ databases">
        <title>The genome sequence of the plant pathogenic Rhizarian Plasmodiophora brassicae reveals insights in its biotrophic life cycle and the origin of chitin synthesis.</title>
        <authorList>
            <person name="Schwelm A."/>
            <person name="Fogelqvist J."/>
            <person name="Knaust A."/>
            <person name="Julke S."/>
            <person name="Lilja T."/>
            <person name="Dhandapani V."/>
            <person name="Bonilla-Rosso G."/>
            <person name="Karlsson M."/>
            <person name="Shevchenko A."/>
            <person name="Choi S.R."/>
            <person name="Kim H.G."/>
            <person name="Park J.Y."/>
            <person name="Lim Y.P."/>
            <person name="Ludwig-Muller J."/>
            <person name="Dixelius C."/>
        </authorList>
    </citation>
    <scope>NUCLEOTIDE SEQUENCE</scope>
    <source>
        <tissue evidence="6">Potato root galls</tissue>
    </source>
</reference>
<evidence type="ECO:0008006" key="7">
    <source>
        <dbReference type="Google" id="ProtNLM"/>
    </source>
</evidence>
<evidence type="ECO:0000256" key="2">
    <source>
        <dbReference type="ARBA" id="ARBA00022692"/>
    </source>
</evidence>
<feature type="transmembrane region" description="Helical" evidence="5">
    <location>
        <begin position="256"/>
        <end position="277"/>
    </location>
</feature>
<comment type="subcellular location">
    <subcellularLocation>
        <location evidence="1">Membrane</location>
        <topology evidence="1">Multi-pass membrane protein</topology>
    </subcellularLocation>
</comment>
<dbReference type="PANTHER" id="PTHR11040">
    <property type="entry name" value="ZINC/IRON TRANSPORTER"/>
    <property type="match status" value="1"/>
</dbReference>